<dbReference type="AlphaFoldDB" id="A0AAV4GDE5"/>
<keyword evidence="2" id="KW-1185">Reference proteome</keyword>
<proteinExistence type="predicted"/>
<evidence type="ECO:0000313" key="1">
    <source>
        <dbReference type="EMBL" id="GFR82430.1"/>
    </source>
</evidence>
<dbReference type="EMBL" id="BMAT01008336">
    <property type="protein sequence ID" value="GFR82430.1"/>
    <property type="molecule type" value="Genomic_DNA"/>
</dbReference>
<reference evidence="1 2" key="1">
    <citation type="journal article" date="2021" name="Elife">
        <title>Chloroplast acquisition without the gene transfer in kleptoplastic sea slugs, Plakobranchus ocellatus.</title>
        <authorList>
            <person name="Maeda T."/>
            <person name="Takahashi S."/>
            <person name="Yoshida T."/>
            <person name="Shimamura S."/>
            <person name="Takaki Y."/>
            <person name="Nagai Y."/>
            <person name="Toyoda A."/>
            <person name="Suzuki Y."/>
            <person name="Arimoto A."/>
            <person name="Ishii H."/>
            <person name="Satoh N."/>
            <person name="Nishiyama T."/>
            <person name="Hasebe M."/>
            <person name="Maruyama T."/>
            <person name="Minagawa J."/>
            <person name="Obokata J."/>
            <person name="Shigenobu S."/>
        </authorList>
    </citation>
    <scope>NUCLEOTIDE SEQUENCE [LARGE SCALE GENOMIC DNA]</scope>
</reference>
<comment type="caution">
    <text evidence="1">The sequence shown here is derived from an EMBL/GenBank/DDBJ whole genome shotgun (WGS) entry which is preliminary data.</text>
</comment>
<gene>
    <name evidence="1" type="ORF">ElyMa_004097100</name>
</gene>
<dbReference type="Proteomes" id="UP000762676">
    <property type="component" value="Unassembled WGS sequence"/>
</dbReference>
<protein>
    <submittedName>
        <fullName evidence="1">Uncharacterized protein</fullName>
    </submittedName>
</protein>
<evidence type="ECO:0000313" key="2">
    <source>
        <dbReference type="Proteomes" id="UP000762676"/>
    </source>
</evidence>
<organism evidence="1 2">
    <name type="scientific">Elysia marginata</name>
    <dbReference type="NCBI Taxonomy" id="1093978"/>
    <lineage>
        <taxon>Eukaryota</taxon>
        <taxon>Metazoa</taxon>
        <taxon>Spiralia</taxon>
        <taxon>Lophotrochozoa</taxon>
        <taxon>Mollusca</taxon>
        <taxon>Gastropoda</taxon>
        <taxon>Heterobranchia</taxon>
        <taxon>Euthyneura</taxon>
        <taxon>Panpulmonata</taxon>
        <taxon>Sacoglossa</taxon>
        <taxon>Placobranchoidea</taxon>
        <taxon>Plakobranchidae</taxon>
        <taxon>Elysia</taxon>
    </lineage>
</organism>
<sequence>MQFVEQTSAALGGTTISERPGEARSEYKLTTNKLKKQLSVLLRPCVSMILAGWQNALRLQRLNCDRAGICQLEKGRFSPARWSSLGKALPSDLSGLGRASPWGVQHELTTCHKHAVLHGDRDLLWVESLDQQQFHTPALFRAKGGLYS</sequence>
<name>A0AAV4GDE5_9GAST</name>
<accession>A0AAV4GDE5</accession>